<evidence type="ECO:0000313" key="16">
    <source>
        <dbReference type="Proteomes" id="UP000886887"/>
    </source>
</evidence>
<dbReference type="GO" id="GO:0005737">
    <property type="term" value="C:cytoplasm"/>
    <property type="evidence" value="ECO:0007669"/>
    <property type="project" value="UniProtKB-SubCell"/>
</dbReference>
<dbReference type="GO" id="GO:0004518">
    <property type="term" value="F:nuclease activity"/>
    <property type="evidence" value="ECO:0007669"/>
    <property type="project" value="UniProtKB-KW"/>
</dbReference>
<evidence type="ECO:0000256" key="4">
    <source>
        <dbReference type="ARBA" id="ARBA00022741"/>
    </source>
</evidence>
<dbReference type="InterPro" id="IPR027417">
    <property type="entry name" value="P-loop_NTPase"/>
</dbReference>
<evidence type="ECO:0000256" key="11">
    <source>
        <dbReference type="ARBA" id="ARBA00038000"/>
    </source>
</evidence>
<keyword evidence="2" id="KW-0963">Cytoplasm</keyword>
<name>A0A9D0Z995_9FIRM</name>
<dbReference type="Gene3D" id="3.40.50.300">
    <property type="entry name" value="P-loop containing nucleotide triphosphate hydrolases"/>
    <property type="match status" value="2"/>
</dbReference>
<comment type="similarity">
    <text evidence="11">Belongs to the ABC transporter superfamily. UvrA family.</text>
</comment>
<feature type="domain" description="ABC transporter" evidence="14">
    <location>
        <begin position="328"/>
        <end position="656"/>
    </location>
</feature>
<evidence type="ECO:0000256" key="5">
    <source>
        <dbReference type="ARBA" id="ARBA00022763"/>
    </source>
</evidence>
<dbReference type="PROSITE" id="PS50893">
    <property type="entry name" value="ABC_TRANSPORTER_2"/>
    <property type="match status" value="1"/>
</dbReference>
<evidence type="ECO:0000256" key="8">
    <source>
        <dbReference type="ARBA" id="ARBA00022881"/>
    </source>
</evidence>
<evidence type="ECO:0000256" key="7">
    <source>
        <dbReference type="ARBA" id="ARBA00022840"/>
    </source>
</evidence>
<dbReference type="GO" id="GO:0005524">
    <property type="term" value="F:ATP binding"/>
    <property type="evidence" value="ECO:0007669"/>
    <property type="project" value="UniProtKB-KW"/>
</dbReference>
<evidence type="ECO:0000259" key="14">
    <source>
        <dbReference type="PROSITE" id="PS50893"/>
    </source>
</evidence>
<keyword evidence="9" id="KW-0238">DNA-binding</keyword>
<dbReference type="Gene3D" id="1.20.1580.10">
    <property type="entry name" value="ABC transporter ATPase like domain"/>
    <property type="match status" value="2"/>
</dbReference>
<comment type="caution">
    <text evidence="15">The sequence shown here is derived from an EMBL/GenBank/DDBJ whole genome shotgun (WGS) entry which is preliminary data.</text>
</comment>
<keyword evidence="8" id="KW-0267">Excision nuclease</keyword>
<comment type="subcellular location">
    <subcellularLocation>
        <location evidence="1">Cytoplasm</location>
    </subcellularLocation>
</comment>
<dbReference type="PROSITE" id="PS00211">
    <property type="entry name" value="ABC_TRANSPORTER_1"/>
    <property type="match status" value="2"/>
</dbReference>
<dbReference type="PANTHER" id="PTHR43152">
    <property type="entry name" value="UVRABC SYSTEM PROTEIN A"/>
    <property type="match status" value="1"/>
</dbReference>
<proteinExistence type="inferred from homology"/>
<reference evidence="15" key="1">
    <citation type="submission" date="2020-10" db="EMBL/GenBank/DDBJ databases">
        <authorList>
            <person name="Gilroy R."/>
        </authorList>
    </citation>
    <scope>NUCLEOTIDE SEQUENCE</scope>
    <source>
        <strain evidence="15">ChiSxjej2B14-6234</strain>
    </source>
</reference>
<protein>
    <recommendedName>
        <fullName evidence="12">UvrABC system protein A</fullName>
    </recommendedName>
    <alternativeName>
        <fullName evidence="13">Excinuclease ABC subunit A</fullName>
    </alternativeName>
</protein>
<evidence type="ECO:0000256" key="9">
    <source>
        <dbReference type="ARBA" id="ARBA00023125"/>
    </source>
</evidence>
<keyword evidence="6" id="KW-0228">DNA excision</keyword>
<dbReference type="GO" id="GO:0003677">
    <property type="term" value="F:DNA binding"/>
    <property type="evidence" value="ECO:0007669"/>
    <property type="project" value="UniProtKB-KW"/>
</dbReference>
<evidence type="ECO:0000256" key="3">
    <source>
        <dbReference type="ARBA" id="ARBA00022737"/>
    </source>
</evidence>
<organism evidence="15 16">
    <name type="scientific">Candidatus Onthenecus intestinigallinarum</name>
    <dbReference type="NCBI Taxonomy" id="2840875"/>
    <lineage>
        <taxon>Bacteria</taxon>
        <taxon>Bacillati</taxon>
        <taxon>Bacillota</taxon>
        <taxon>Clostridia</taxon>
        <taxon>Eubacteriales</taxon>
        <taxon>Candidatus Onthenecus</taxon>
    </lineage>
</organism>
<dbReference type="Gene3D" id="1.10.8.280">
    <property type="entry name" value="ABC transporter ATPase domain-like"/>
    <property type="match status" value="1"/>
</dbReference>
<evidence type="ECO:0000256" key="12">
    <source>
        <dbReference type="ARBA" id="ARBA00039316"/>
    </source>
</evidence>
<evidence type="ECO:0000256" key="13">
    <source>
        <dbReference type="ARBA" id="ARBA00042156"/>
    </source>
</evidence>
<dbReference type="InterPro" id="IPR003439">
    <property type="entry name" value="ABC_transporter-like_ATP-bd"/>
</dbReference>
<dbReference type="GO" id="GO:0016887">
    <property type="term" value="F:ATP hydrolysis activity"/>
    <property type="evidence" value="ECO:0007669"/>
    <property type="project" value="InterPro"/>
</dbReference>
<dbReference type="AlphaFoldDB" id="A0A9D0Z995"/>
<keyword evidence="10" id="KW-0234">DNA repair</keyword>
<dbReference type="SUPFAM" id="SSF52540">
    <property type="entry name" value="P-loop containing nucleoside triphosphate hydrolases"/>
    <property type="match status" value="2"/>
</dbReference>
<dbReference type="InterPro" id="IPR017871">
    <property type="entry name" value="ABC_transporter-like_CS"/>
</dbReference>
<dbReference type="GO" id="GO:0006281">
    <property type="term" value="P:DNA repair"/>
    <property type="evidence" value="ECO:0007669"/>
    <property type="project" value="UniProtKB-KW"/>
</dbReference>
<reference evidence="15" key="2">
    <citation type="journal article" date="2021" name="PeerJ">
        <title>Extensive microbial diversity within the chicken gut microbiome revealed by metagenomics and culture.</title>
        <authorList>
            <person name="Gilroy R."/>
            <person name="Ravi A."/>
            <person name="Getino M."/>
            <person name="Pursley I."/>
            <person name="Horton D.L."/>
            <person name="Alikhan N.F."/>
            <person name="Baker D."/>
            <person name="Gharbi K."/>
            <person name="Hall N."/>
            <person name="Watson M."/>
            <person name="Adriaenssens E.M."/>
            <person name="Foster-Nyarko E."/>
            <person name="Jarju S."/>
            <person name="Secka A."/>
            <person name="Antonio M."/>
            <person name="Oren A."/>
            <person name="Chaudhuri R.R."/>
            <person name="La Ragione R."/>
            <person name="Hildebrand F."/>
            <person name="Pallen M.J."/>
        </authorList>
    </citation>
    <scope>NUCLEOTIDE SEQUENCE</scope>
    <source>
        <strain evidence="15">ChiSxjej2B14-6234</strain>
    </source>
</reference>
<keyword evidence="7" id="KW-0067">ATP-binding</keyword>
<evidence type="ECO:0000256" key="6">
    <source>
        <dbReference type="ARBA" id="ARBA00022769"/>
    </source>
</evidence>
<evidence type="ECO:0000313" key="15">
    <source>
        <dbReference type="EMBL" id="HIQ71200.1"/>
    </source>
</evidence>
<keyword evidence="3" id="KW-0677">Repeat</keyword>
<dbReference type="PANTHER" id="PTHR43152:SF3">
    <property type="entry name" value="UVRABC SYSTEM PROTEIN A"/>
    <property type="match status" value="1"/>
</dbReference>
<accession>A0A9D0Z995</accession>
<keyword evidence="5" id="KW-0227">DNA damage</keyword>
<evidence type="ECO:0000256" key="2">
    <source>
        <dbReference type="ARBA" id="ARBA00022490"/>
    </source>
</evidence>
<dbReference type="EMBL" id="DVFJ01000009">
    <property type="protein sequence ID" value="HIQ71200.1"/>
    <property type="molecule type" value="Genomic_DNA"/>
</dbReference>
<evidence type="ECO:0000256" key="1">
    <source>
        <dbReference type="ARBA" id="ARBA00004496"/>
    </source>
</evidence>
<keyword evidence="4" id="KW-0547">Nucleotide-binding</keyword>
<gene>
    <name evidence="15" type="primary">uvrA</name>
    <name evidence="15" type="ORF">IAB73_03195</name>
</gene>
<dbReference type="Proteomes" id="UP000886887">
    <property type="component" value="Unassembled WGS sequence"/>
</dbReference>
<evidence type="ECO:0000256" key="10">
    <source>
        <dbReference type="ARBA" id="ARBA00023204"/>
    </source>
</evidence>
<sequence>MDKLTRADFSFNTRAGACPECRGLGVALRLCEERVLHEDRTLEDGAVDYWRHRYGAFEREAYFHALRCAGLPVPEGLPLRDFTPEQRALLLEGTDTLGSGAPKTAAEGRFEGVLAVLRRRLDAQGPQGAAARDYFAQGTCPACGGERLAPLPRGVTVEGVRLPQLHAMQLDALDAWLTGLEARLSAARRALVAPYLADLHAKIARIARLGLGYLTPARATDTLSGGEAQRLRLCAALDTGMTGLLVVLDEPTVGLHPRDTLGLIALLRGLAQEGNTVLVIEHDLDVIRAADHVIDLGPGSGRMGGRVVAQGAPQEIAACPGSATGAWLRGEPALREAARRTPSGFIRVRDARLHNLQGVDVSFPTGCLTAVTGVSGSGKTSLVMGVLAHPEGRHVEGLEPFARIVTSDAAQVVRMRRSNAATFTGLYDALRKRFAALEPARALSLTPGHFSFNVKGGRCERCEGMGTVTSSMLFFPDAQVTCPECHGRRFCEAVLSVRLDGRSIADVLDLDVDAAAQAFAGDAALARPLNLLREAGLGYLTLGQALPTLSGGEAQRLGLARDLLQPASGPCLYLLDEPTTGLHPQDVAHFLRLLHRLTDAGHTVIVVEHNLQLIAACDYAVDLGPEGGAQGGRVVACGAPEDLCACEGSHTGRALRAFLSSGGAPFEG</sequence>